<name>C0NVU1_AJECG</name>
<protein>
    <submittedName>
        <fullName evidence="1">Uncharacterized protein</fullName>
    </submittedName>
</protein>
<gene>
    <name evidence="1" type="ORF">HCBG_07271</name>
</gene>
<dbReference type="RefSeq" id="XP_045285111.1">
    <property type="nucleotide sequence ID" value="XM_045434320.1"/>
</dbReference>
<dbReference type="EMBL" id="GG663373">
    <property type="protein sequence ID" value="EEH04630.1"/>
    <property type="molecule type" value="Genomic_DNA"/>
</dbReference>
<evidence type="ECO:0000313" key="1">
    <source>
        <dbReference type="EMBL" id="EEH04630.1"/>
    </source>
</evidence>
<dbReference type="Proteomes" id="UP000001631">
    <property type="component" value="Unassembled WGS sequence"/>
</dbReference>
<dbReference type="GeneID" id="69040287"/>
<dbReference type="AlphaFoldDB" id="C0NVU1"/>
<reference evidence="1" key="1">
    <citation type="submission" date="2009-02" db="EMBL/GenBank/DDBJ databases">
        <title>The Genome Sequence of Ajellomyces capsulatus strain G186AR.</title>
        <authorList>
            <consortium name="The Broad Institute Genome Sequencing Platform"/>
            <person name="Champion M."/>
            <person name="Cuomo C."/>
            <person name="Ma L.-J."/>
            <person name="Henn M.R."/>
            <person name="Sil A."/>
            <person name="Goldman B."/>
            <person name="Young S.K."/>
            <person name="Kodira C.D."/>
            <person name="Zeng Q."/>
            <person name="Koehrsen M."/>
            <person name="Alvarado L."/>
            <person name="Berlin A."/>
            <person name="Borenstein D."/>
            <person name="Chen Z."/>
            <person name="Engels R."/>
            <person name="Freedman E."/>
            <person name="Gellesch M."/>
            <person name="Goldberg J."/>
            <person name="Griggs A."/>
            <person name="Gujja S."/>
            <person name="Heiman D."/>
            <person name="Hepburn T."/>
            <person name="Howarth C."/>
            <person name="Jen D."/>
            <person name="Larson L."/>
            <person name="Lewis B."/>
            <person name="Mehta T."/>
            <person name="Park D."/>
            <person name="Pearson M."/>
            <person name="Roberts A."/>
            <person name="Saif S."/>
            <person name="Shea T."/>
            <person name="Shenoy N."/>
            <person name="Sisk P."/>
            <person name="Stolte C."/>
            <person name="Sykes S."/>
            <person name="Walk T."/>
            <person name="White J."/>
            <person name="Yandava C."/>
            <person name="Klein B."/>
            <person name="McEwen J.G."/>
            <person name="Puccia R."/>
            <person name="Goldman G.H."/>
            <person name="Felipe M.S."/>
            <person name="Nino-Vega G."/>
            <person name="San-Blas G."/>
            <person name="Taylor J."/>
            <person name="Mendoza L."/>
            <person name="Galagan J."/>
            <person name="Nusbaum C."/>
            <person name="Birren B."/>
        </authorList>
    </citation>
    <scope>NUCLEOTIDE SEQUENCE</scope>
    <source>
        <strain evidence="1">G186AR</strain>
    </source>
</reference>
<proteinExistence type="predicted"/>
<organism evidence="1 2">
    <name type="scientific">Ajellomyces capsulatus (strain G186AR / H82 / ATCC MYA-2454 / RMSCC 2432)</name>
    <name type="common">Darling's disease fungus</name>
    <name type="synonym">Histoplasma capsulatum</name>
    <dbReference type="NCBI Taxonomy" id="447093"/>
    <lineage>
        <taxon>Eukaryota</taxon>
        <taxon>Fungi</taxon>
        <taxon>Dikarya</taxon>
        <taxon>Ascomycota</taxon>
        <taxon>Pezizomycotina</taxon>
        <taxon>Eurotiomycetes</taxon>
        <taxon>Eurotiomycetidae</taxon>
        <taxon>Onygenales</taxon>
        <taxon>Ajellomycetaceae</taxon>
        <taxon>Histoplasma</taxon>
    </lineage>
</organism>
<dbReference type="InParanoid" id="C0NVU1"/>
<sequence length="134" mass="14673">MVLSHLGCTQCISRKRALLILGLKSPSTSFQCSCPCPCPFSASGDLSKDVASEMGADFSAMPSTVSGLDDINRDDWILTLPQLLFPHRHFTVGFLRRPHRGGLPALPMTHPIEESQLLPWSLTIAKTSKELLVQ</sequence>
<accession>C0NVU1</accession>
<evidence type="ECO:0000313" key="2">
    <source>
        <dbReference type="Proteomes" id="UP000001631"/>
    </source>
</evidence>
<keyword evidence="2" id="KW-1185">Reference proteome</keyword>
<dbReference type="HOGENOM" id="CLU_1895575_0_0_1"/>